<evidence type="ECO:0000256" key="1">
    <source>
        <dbReference type="ARBA" id="ARBA00023015"/>
    </source>
</evidence>
<organism evidence="5 6">
    <name type="scientific">Candidatus Propionivibrio dominans</name>
    <dbReference type="NCBI Taxonomy" id="2954373"/>
    <lineage>
        <taxon>Bacteria</taxon>
        <taxon>Pseudomonadati</taxon>
        <taxon>Pseudomonadota</taxon>
        <taxon>Betaproteobacteria</taxon>
        <taxon>Rhodocyclales</taxon>
        <taxon>Rhodocyclaceae</taxon>
        <taxon>Propionivibrio</taxon>
    </lineage>
</organism>
<dbReference type="GO" id="GO:0003700">
    <property type="term" value="F:DNA-binding transcription factor activity"/>
    <property type="evidence" value="ECO:0007669"/>
    <property type="project" value="InterPro"/>
</dbReference>
<proteinExistence type="predicted"/>
<keyword evidence="1" id="KW-0805">Transcription regulation</keyword>
<comment type="caution">
    <text evidence="5">The sequence shown here is derived from an EMBL/GenBank/DDBJ whole genome shotgun (WGS) entry which is preliminary data.</text>
</comment>
<accession>A0A9D7FJ60</accession>
<evidence type="ECO:0000256" key="2">
    <source>
        <dbReference type="ARBA" id="ARBA00023125"/>
    </source>
</evidence>
<evidence type="ECO:0000256" key="3">
    <source>
        <dbReference type="ARBA" id="ARBA00023163"/>
    </source>
</evidence>
<dbReference type="PANTHER" id="PTHR47894">
    <property type="entry name" value="HTH-TYPE TRANSCRIPTIONAL REGULATOR GADX"/>
    <property type="match status" value="1"/>
</dbReference>
<dbReference type="Pfam" id="PF12625">
    <property type="entry name" value="Arabinose_bd"/>
    <property type="match status" value="1"/>
</dbReference>
<dbReference type="Proteomes" id="UP000886602">
    <property type="component" value="Unassembled WGS sequence"/>
</dbReference>
<reference evidence="5" key="1">
    <citation type="submission" date="2020-10" db="EMBL/GenBank/DDBJ databases">
        <title>Connecting structure to function with the recovery of over 1000 high-quality activated sludge metagenome-assembled genomes encoding full-length rRNA genes using long-read sequencing.</title>
        <authorList>
            <person name="Singleton C.M."/>
            <person name="Petriglieri F."/>
            <person name="Kristensen J.M."/>
            <person name="Kirkegaard R.H."/>
            <person name="Michaelsen T.Y."/>
            <person name="Andersen M.H."/>
            <person name="Karst S.M."/>
            <person name="Dueholm M.S."/>
            <person name="Nielsen P.H."/>
            <person name="Albertsen M."/>
        </authorList>
    </citation>
    <scope>NUCLEOTIDE SEQUENCE</scope>
    <source>
        <strain evidence="5">EsbW_18-Q3-R4-48_MAXAC.044</strain>
    </source>
</reference>
<dbReference type="AlphaFoldDB" id="A0A9D7FJ60"/>
<dbReference type="SUPFAM" id="SSF46689">
    <property type="entry name" value="Homeodomain-like"/>
    <property type="match status" value="1"/>
</dbReference>
<protein>
    <submittedName>
        <fullName evidence="5">AraC family transcriptional regulator</fullName>
    </submittedName>
</protein>
<dbReference type="InterPro" id="IPR032687">
    <property type="entry name" value="AraC-type_N"/>
</dbReference>
<name>A0A9D7FJ60_9RHOO</name>
<evidence type="ECO:0000313" key="5">
    <source>
        <dbReference type="EMBL" id="MBK7425204.1"/>
    </source>
</evidence>
<evidence type="ECO:0000313" key="6">
    <source>
        <dbReference type="Proteomes" id="UP000886602"/>
    </source>
</evidence>
<gene>
    <name evidence="5" type="ORF">IPJ48_20190</name>
</gene>
<dbReference type="Pfam" id="PF12833">
    <property type="entry name" value="HTH_18"/>
    <property type="match status" value="1"/>
</dbReference>
<dbReference type="EMBL" id="JADJNC010000064">
    <property type="protein sequence ID" value="MBK7425204.1"/>
    <property type="molecule type" value="Genomic_DNA"/>
</dbReference>
<dbReference type="Gene3D" id="1.10.10.60">
    <property type="entry name" value="Homeodomain-like"/>
    <property type="match status" value="1"/>
</dbReference>
<dbReference type="GO" id="GO:0005829">
    <property type="term" value="C:cytosol"/>
    <property type="evidence" value="ECO:0007669"/>
    <property type="project" value="TreeGrafter"/>
</dbReference>
<feature type="domain" description="HTH araC/xylS-type" evidence="4">
    <location>
        <begin position="235"/>
        <end position="333"/>
    </location>
</feature>
<dbReference type="InterPro" id="IPR020449">
    <property type="entry name" value="Tscrpt_reg_AraC-type_HTH"/>
</dbReference>
<evidence type="ECO:0000259" key="4">
    <source>
        <dbReference type="PROSITE" id="PS01124"/>
    </source>
</evidence>
<keyword evidence="3" id="KW-0804">Transcription</keyword>
<dbReference type="GO" id="GO:0000976">
    <property type="term" value="F:transcription cis-regulatory region binding"/>
    <property type="evidence" value="ECO:0007669"/>
    <property type="project" value="TreeGrafter"/>
</dbReference>
<dbReference type="PANTHER" id="PTHR47894:SF1">
    <property type="entry name" value="HTH-TYPE TRANSCRIPTIONAL REGULATOR VQSM"/>
    <property type="match status" value="1"/>
</dbReference>
<dbReference type="SMART" id="SM00342">
    <property type="entry name" value="HTH_ARAC"/>
    <property type="match status" value="1"/>
</dbReference>
<dbReference type="PROSITE" id="PS01124">
    <property type="entry name" value="HTH_ARAC_FAMILY_2"/>
    <property type="match status" value="1"/>
</dbReference>
<dbReference type="PRINTS" id="PR00032">
    <property type="entry name" value="HTHARAC"/>
</dbReference>
<sequence>MTSPEGSLATIWLILFRLVELHGLDAKRFMRELGVAPETFRDVTARLPVHLGDAAFAKASAQISDPAFALRAAQCWHPSNLGTMGYAWLSSRTLHTGLKRMERFARILGSRVTYRCIEEPAGLRFVLDHGRGDTPIGFVIADFSLSILVDMCRTNFGSKLNATAVSLRRPLPAKPQPWRDFFGCTIKFGAADDSFLLDRVTVDTPLPSANIPLANTFDAILTEQLASCFNDDILSRCKAYLLSELTSGLPTAHEVASVLGLSQRSLQRKLHELGLTYQNVLDETRHELARRYLQDPSKSVTEITFLLGFSEQSAFTRAFRRWSGMAPTSYRYMPAL</sequence>
<dbReference type="InterPro" id="IPR009057">
    <property type="entry name" value="Homeodomain-like_sf"/>
</dbReference>
<dbReference type="InterPro" id="IPR018060">
    <property type="entry name" value="HTH_AraC"/>
</dbReference>
<keyword evidence="2" id="KW-0238">DNA-binding</keyword>